<evidence type="ECO:0000256" key="1">
    <source>
        <dbReference type="SAM" id="MobiDB-lite"/>
    </source>
</evidence>
<dbReference type="AlphaFoldDB" id="A0AA36GXL6"/>
<feature type="compositionally biased region" description="Basic and acidic residues" evidence="1">
    <location>
        <begin position="148"/>
        <end position="162"/>
    </location>
</feature>
<reference evidence="2" key="1">
    <citation type="submission" date="2023-07" db="EMBL/GenBank/DDBJ databases">
        <authorList>
            <consortium name="CYATHOMIX"/>
        </authorList>
    </citation>
    <scope>NUCLEOTIDE SEQUENCE</scope>
    <source>
        <strain evidence="2">N/A</strain>
    </source>
</reference>
<name>A0AA36GXL6_CYLNA</name>
<dbReference type="EMBL" id="CATQJL010000223">
    <property type="protein sequence ID" value="CAJ0600027.1"/>
    <property type="molecule type" value="Genomic_DNA"/>
</dbReference>
<comment type="caution">
    <text evidence="2">The sequence shown here is derived from an EMBL/GenBank/DDBJ whole genome shotgun (WGS) entry which is preliminary data.</text>
</comment>
<sequence length="162" mass="18212">MVELHTDDLSSDDAHNAQAVMLLFDNEAMTILRRIQTFNGVRVFFEILGAVRAIHRDQEQENPNTEFTTPQAVGEVATRIISSGPLLRQVFVNARECLTNPAAFPDVKQSLSSLFPFNIFGTEPTLEVNNNNTVERVTDSMLGMQKKTGKDDEEKQSKEKEQ</sequence>
<gene>
    <name evidence="2" type="ORF">CYNAS_LOCUS12010</name>
</gene>
<organism evidence="2 3">
    <name type="scientific">Cylicocyclus nassatus</name>
    <name type="common">Nematode worm</name>
    <dbReference type="NCBI Taxonomy" id="53992"/>
    <lineage>
        <taxon>Eukaryota</taxon>
        <taxon>Metazoa</taxon>
        <taxon>Ecdysozoa</taxon>
        <taxon>Nematoda</taxon>
        <taxon>Chromadorea</taxon>
        <taxon>Rhabditida</taxon>
        <taxon>Rhabditina</taxon>
        <taxon>Rhabditomorpha</taxon>
        <taxon>Strongyloidea</taxon>
        <taxon>Strongylidae</taxon>
        <taxon>Cylicocyclus</taxon>
    </lineage>
</organism>
<evidence type="ECO:0000313" key="2">
    <source>
        <dbReference type="EMBL" id="CAJ0600027.1"/>
    </source>
</evidence>
<protein>
    <submittedName>
        <fullName evidence="2">Uncharacterized protein</fullName>
    </submittedName>
</protein>
<accession>A0AA36GXL6</accession>
<keyword evidence="3" id="KW-1185">Reference proteome</keyword>
<evidence type="ECO:0000313" key="3">
    <source>
        <dbReference type="Proteomes" id="UP001176961"/>
    </source>
</evidence>
<dbReference type="Proteomes" id="UP001176961">
    <property type="component" value="Unassembled WGS sequence"/>
</dbReference>
<proteinExistence type="predicted"/>
<feature type="region of interest" description="Disordered" evidence="1">
    <location>
        <begin position="138"/>
        <end position="162"/>
    </location>
</feature>